<name>A0A1B4V9A7_9GAMM</name>
<dbReference type="KEGG" id="sva:SVA_3593"/>
<evidence type="ECO:0000256" key="1">
    <source>
        <dbReference type="SAM" id="MobiDB-lite"/>
    </source>
</evidence>
<gene>
    <name evidence="2" type="ORF">SVA_3593</name>
</gene>
<sequence>MFAAAVRLIGSDAVPGGVAGAGAAGAALAAAGLEAGGGLCVAQAESPTRPAASTAVFMVRFLIDPPVAFRKAAHADNVHVRVRPPEAQSNPRASIAATASH</sequence>
<proteinExistence type="predicted"/>
<evidence type="ECO:0000313" key="2">
    <source>
        <dbReference type="EMBL" id="BAU50129.1"/>
    </source>
</evidence>
<dbReference type="EMBL" id="AP014936">
    <property type="protein sequence ID" value="BAU50129.1"/>
    <property type="molecule type" value="Genomic_DNA"/>
</dbReference>
<organism evidence="2 3">
    <name type="scientific">Sulfurifustis variabilis</name>
    <dbReference type="NCBI Taxonomy" id="1675686"/>
    <lineage>
        <taxon>Bacteria</taxon>
        <taxon>Pseudomonadati</taxon>
        <taxon>Pseudomonadota</taxon>
        <taxon>Gammaproteobacteria</taxon>
        <taxon>Acidiferrobacterales</taxon>
        <taxon>Acidiferrobacteraceae</taxon>
        <taxon>Sulfurifustis</taxon>
    </lineage>
</organism>
<feature type="region of interest" description="Disordered" evidence="1">
    <location>
        <begin position="82"/>
        <end position="101"/>
    </location>
</feature>
<keyword evidence="3" id="KW-1185">Reference proteome</keyword>
<evidence type="ECO:0000313" key="3">
    <source>
        <dbReference type="Proteomes" id="UP000218899"/>
    </source>
</evidence>
<reference evidence="2 3" key="1">
    <citation type="submission" date="2015-08" db="EMBL/GenBank/DDBJ databases">
        <title>Complete genome sequence of Sulfurifustis variabilis.</title>
        <authorList>
            <person name="Miura A."/>
            <person name="Kojima H."/>
            <person name="Fukui M."/>
        </authorList>
    </citation>
    <scope>NUCLEOTIDE SEQUENCE [LARGE SCALE GENOMIC DNA]</scope>
    <source>
        <strain evidence="3">skN76</strain>
    </source>
</reference>
<dbReference type="AlphaFoldDB" id="A0A1B4V9A7"/>
<feature type="compositionally biased region" description="Polar residues" evidence="1">
    <location>
        <begin position="87"/>
        <end position="101"/>
    </location>
</feature>
<dbReference type="Proteomes" id="UP000218899">
    <property type="component" value="Chromosome"/>
</dbReference>
<dbReference type="RefSeq" id="WP_096462455.1">
    <property type="nucleotide sequence ID" value="NZ_AP014936.1"/>
</dbReference>
<protein>
    <submittedName>
        <fullName evidence="2">Uncharacterized protein</fullName>
    </submittedName>
</protein>
<accession>A0A1B4V9A7</accession>